<dbReference type="InterPro" id="IPR036236">
    <property type="entry name" value="Znf_C2H2_sf"/>
</dbReference>
<dbReference type="FunFam" id="3.40.80.10:FF:000001">
    <property type="entry name" value="Peptidoglycan recognition protein 1"/>
    <property type="match status" value="1"/>
</dbReference>
<comment type="similarity">
    <text evidence="2">Belongs to the N-acetylmuramoyl-L-alanine amidase 2 family.</text>
</comment>
<evidence type="ECO:0000256" key="8">
    <source>
        <dbReference type="ARBA" id="ARBA00022884"/>
    </source>
</evidence>
<evidence type="ECO:0000256" key="3">
    <source>
        <dbReference type="ARBA" id="ARBA00022588"/>
    </source>
</evidence>
<dbReference type="PANTHER" id="PTHR11022">
    <property type="entry name" value="PEPTIDOGLYCAN RECOGNITION PROTEIN"/>
    <property type="match status" value="1"/>
</dbReference>
<evidence type="ECO:0000256" key="9">
    <source>
        <dbReference type="ARBA" id="ARBA00023242"/>
    </source>
</evidence>
<dbReference type="InterPro" id="IPR036505">
    <property type="entry name" value="Amidase/PGRP_sf"/>
</dbReference>
<dbReference type="GO" id="GO:0000395">
    <property type="term" value="P:mRNA 5'-splice site recognition"/>
    <property type="evidence" value="ECO:0007669"/>
    <property type="project" value="UniProtKB-UniRule"/>
</dbReference>
<accession>A0A9N9TP71</accession>
<dbReference type="PROSITE" id="PS50171">
    <property type="entry name" value="ZF_MATRIN"/>
    <property type="match status" value="1"/>
</dbReference>
<evidence type="ECO:0000313" key="17">
    <source>
        <dbReference type="Proteomes" id="UP001153712"/>
    </source>
</evidence>
<reference evidence="16" key="1">
    <citation type="submission" date="2022-01" db="EMBL/GenBank/DDBJ databases">
        <authorList>
            <person name="King R."/>
        </authorList>
    </citation>
    <scope>NUCLEOTIDE SEQUENCE</scope>
</reference>
<dbReference type="GO" id="GO:0008745">
    <property type="term" value="F:N-acetylmuramoyl-L-alanine amidase activity"/>
    <property type="evidence" value="ECO:0007669"/>
    <property type="project" value="InterPro"/>
</dbReference>
<comment type="function">
    <text evidence="13">Component of the spliceosomal U1 snRNP, which is essential for recognition of the pre-mRNA 5' splice-site and the subsequent assembly of the spliceosome. U1-C is directly involved in initial 5' splice-site recognition for both constitutive and regulated alternative splicing. The interaction with the 5' splice-site seems to precede base-pairing between the pre-mRNA and the U1 snRNA. Stimulates commitment or early (E) complex formation by stabilizing the base pairing of the 5' end of the U1 snRNA and the 5' splice-site region.</text>
</comment>
<evidence type="ECO:0000313" key="16">
    <source>
        <dbReference type="EMBL" id="CAG9857661.1"/>
    </source>
</evidence>
<dbReference type="InterPro" id="IPR003604">
    <property type="entry name" value="Matrin/U1-like-C_Znf_C2H2"/>
</dbReference>
<comment type="subunit">
    <text evidence="11">Component of the U1 snRNP. The U1 snRNP is composed of the U1 snRNA and the 7 core Sm proteins SNRPB, SNRPD1, SNRPD2, SNRPD3, SNRPE, SNRPF and SNRPG that assemble in a heptameric protein ring on the Sm site of the small nuclear RNA to form the core snRNP, and at least 3 U1 snRNP-specific proteins SNRNP70/U1-70K, SNRPA/U1-A and SNRPC/U1-C. SNRPC/U1-C interacts with U1 snRNA and the 5' splice-site region of the pre-mRNA. Interacts (via N-terminus) with TIA1 (via C-terminus); thereby promoting spliceosomal U1 snRNP recruitment to 5' splice sites.</text>
</comment>
<name>A0A9N9TP71_PHYSR</name>
<dbReference type="SMART" id="SM00451">
    <property type="entry name" value="ZnF_U1"/>
    <property type="match status" value="1"/>
</dbReference>
<dbReference type="GO" id="GO:0005685">
    <property type="term" value="C:U1 snRNP"/>
    <property type="evidence" value="ECO:0007669"/>
    <property type="project" value="UniProtKB-UniRule"/>
</dbReference>
<keyword evidence="8 13" id="KW-0694">RNA-binding</keyword>
<gene>
    <name evidence="16" type="ORF">PHYEVI_LOCUS4063</name>
</gene>
<dbReference type="GO" id="GO:0009253">
    <property type="term" value="P:peptidoglycan catabolic process"/>
    <property type="evidence" value="ECO:0007669"/>
    <property type="project" value="InterPro"/>
</dbReference>
<dbReference type="SMART" id="SM00701">
    <property type="entry name" value="PGRP"/>
    <property type="match status" value="1"/>
</dbReference>
<dbReference type="Gene3D" id="3.30.160.60">
    <property type="entry name" value="Classic Zinc Finger"/>
    <property type="match status" value="1"/>
</dbReference>
<dbReference type="SMART" id="SM00644">
    <property type="entry name" value="Ami_2"/>
    <property type="match status" value="1"/>
</dbReference>
<evidence type="ECO:0000256" key="14">
    <source>
        <dbReference type="SAM" id="MobiDB-lite"/>
    </source>
</evidence>
<dbReference type="GO" id="GO:0071004">
    <property type="term" value="C:U2-type prespliceosome"/>
    <property type="evidence" value="ECO:0007669"/>
    <property type="project" value="UniProtKB-UniRule"/>
</dbReference>
<dbReference type="Pfam" id="PF06220">
    <property type="entry name" value="zf-U1"/>
    <property type="match status" value="1"/>
</dbReference>
<evidence type="ECO:0000256" key="2">
    <source>
        <dbReference type="ARBA" id="ARBA00007553"/>
    </source>
</evidence>
<dbReference type="GO" id="GO:0003729">
    <property type="term" value="F:mRNA binding"/>
    <property type="evidence" value="ECO:0007669"/>
    <property type="project" value="UniProtKB-UniRule"/>
</dbReference>
<evidence type="ECO:0000256" key="5">
    <source>
        <dbReference type="ARBA" id="ARBA00022771"/>
    </source>
</evidence>
<dbReference type="HAMAP" id="MF_03153">
    <property type="entry name" value="U1_C"/>
    <property type="match status" value="1"/>
</dbReference>
<comment type="subcellular location">
    <subcellularLocation>
        <location evidence="1 13">Nucleus</location>
    </subcellularLocation>
</comment>
<keyword evidence="17" id="KW-1185">Reference proteome</keyword>
<keyword evidence="3" id="KW-0399">Innate immunity</keyword>
<evidence type="ECO:0000256" key="10">
    <source>
        <dbReference type="ARBA" id="ARBA00023274"/>
    </source>
</evidence>
<dbReference type="InterPro" id="IPR000690">
    <property type="entry name" value="Matrin/U1-C_Znf_C2H2"/>
</dbReference>
<dbReference type="InterPro" id="IPR017340">
    <property type="entry name" value="U1_snRNP-C"/>
</dbReference>
<feature type="region of interest" description="Disordered" evidence="14">
    <location>
        <begin position="72"/>
        <end position="111"/>
    </location>
</feature>
<dbReference type="SUPFAM" id="SSF55846">
    <property type="entry name" value="N-acetylmuramoyl-L-alanine amidase-like"/>
    <property type="match status" value="1"/>
</dbReference>
<dbReference type="InterPro" id="IPR002502">
    <property type="entry name" value="Amidase_domain"/>
</dbReference>
<comment type="similarity">
    <text evidence="13">Belongs to the U1 small nuclear ribonucleoprotein C family.</text>
</comment>
<evidence type="ECO:0000256" key="7">
    <source>
        <dbReference type="ARBA" id="ARBA00022859"/>
    </source>
</evidence>
<dbReference type="GO" id="GO:0000243">
    <property type="term" value="C:commitment complex"/>
    <property type="evidence" value="ECO:0007669"/>
    <property type="project" value="UniProtKB-UniRule"/>
</dbReference>
<evidence type="ECO:0000256" key="12">
    <source>
        <dbReference type="ARBA" id="ARBA00057187"/>
    </source>
</evidence>
<evidence type="ECO:0000256" key="13">
    <source>
        <dbReference type="HAMAP-Rule" id="MF_03153"/>
    </source>
</evidence>
<comment type="function">
    <text evidence="12">Peptidoglycan-recognition protein probably involved in innate immunity by binding to peptidoglycans (PGN) of bacteria and activating the prophenoloxidase (proPO) cascade immune response. Binds to 1,3-beta-D-glucan and PGN.</text>
</comment>
<evidence type="ECO:0000256" key="6">
    <source>
        <dbReference type="ARBA" id="ARBA00022833"/>
    </source>
</evidence>
<dbReference type="SUPFAM" id="SSF57667">
    <property type="entry name" value="beta-beta-alpha zinc fingers"/>
    <property type="match status" value="1"/>
</dbReference>
<dbReference type="AlphaFoldDB" id="A0A9N9TP71"/>
<dbReference type="CDD" id="cd06583">
    <property type="entry name" value="PGRP"/>
    <property type="match status" value="1"/>
</dbReference>
<evidence type="ECO:0000256" key="1">
    <source>
        <dbReference type="ARBA" id="ARBA00004123"/>
    </source>
</evidence>
<dbReference type="Proteomes" id="UP001153712">
    <property type="component" value="Chromosome 14"/>
</dbReference>
<dbReference type="GO" id="GO:0030627">
    <property type="term" value="F:pre-mRNA 5'-splice site binding"/>
    <property type="evidence" value="ECO:0007669"/>
    <property type="project" value="InterPro"/>
</dbReference>
<organism evidence="16 17">
    <name type="scientific">Phyllotreta striolata</name>
    <name type="common">Striped flea beetle</name>
    <name type="synonym">Crioceris striolata</name>
    <dbReference type="NCBI Taxonomy" id="444603"/>
    <lineage>
        <taxon>Eukaryota</taxon>
        <taxon>Metazoa</taxon>
        <taxon>Ecdysozoa</taxon>
        <taxon>Arthropoda</taxon>
        <taxon>Hexapoda</taxon>
        <taxon>Insecta</taxon>
        <taxon>Pterygota</taxon>
        <taxon>Neoptera</taxon>
        <taxon>Endopterygota</taxon>
        <taxon>Coleoptera</taxon>
        <taxon>Polyphaga</taxon>
        <taxon>Cucujiformia</taxon>
        <taxon>Chrysomeloidea</taxon>
        <taxon>Chrysomelidae</taxon>
        <taxon>Galerucinae</taxon>
        <taxon>Alticini</taxon>
        <taxon>Phyllotreta</taxon>
    </lineage>
</organism>
<dbReference type="InterPro" id="IPR015510">
    <property type="entry name" value="PGRP"/>
</dbReference>
<dbReference type="OrthoDB" id="10001926at2759"/>
<evidence type="ECO:0000259" key="15">
    <source>
        <dbReference type="PROSITE" id="PS50171"/>
    </source>
</evidence>
<comment type="subunit">
    <text evidence="13">U1 snRNP is composed of the 7 core Sm proteins B/B', D1, D2, D3, E, F and G that assemble in a heptameric protein ring on the Sm site of the small nuclear RNA to form the core snRNP, and at least 3 U1 snRNP-specific proteins U1-70K, U1-A and U1-C. U1-C interacts with U1 snRNA and the 5' splice-site region of the pre-mRNA.</text>
</comment>
<evidence type="ECO:0000256" key="11">
    <source>
        <dbReference type="ARBA" id="ARBA00046357"/>
    </source>
</evidence>
<dbReference type="Gene3D" id="3.40.80.10">
    <property type="entry name" value="Peptidoglycan recognition protein-like"/>
    <property type="match status" value="1"/>
</dbReference>
<dbReference type="EMBL" id="OU900107">
    <property type="protein sequence ID" value="CAG9857661.1"/>
    <property type="molecule type" value="Genomic_DNA"/>
</dbReference>
<proteinExistence type="inferred from homology"/>
<evidence type="ECO:0000256" key="4">
    <source>
        <dbReference type="ARBA" id="ARBA00022723"/>
    </source>
</evidence>
<dbReference type="InterPro" id="IPR006619">
    <property type="entry name" value="PGRP_domain_met/bac"/>
</dbReference>
<dbReference type="GO" id="GO:0008270">
    <property type="term" value="F:zinc ion binding"/>
    <property type="evidence" value="ECO:0007669"/>
    <property type="project" value="UniProtKB-UniRule"/>
</dbReference>
<protein>
    <recommendedName>
        <fullName evidence="13">U1 small nuclear ribonucleoprotein C</fullName>
        <shortName evidence="13">U1 snRNP C</shortName>
        <shortName evidence="13">U1-C</shortName>
        <shortName evidence="13">U1C</shortName>
    </recommendedName>
</protein>
<dbReference type="Pfam" id="PF01510">
    <property type="entry name" value="Amidase_2"/>
    <property type="match status" value="1"/>
</dbReference>
<feature type="domain" description="Matrin-type" evidence="15">
    <location>
        <begin position="4"/>
        <end position="36"/>
    </location>
</feature>
<dbReference type="GO" id="GO:0045087">
    <property type="term" value="P:innate immune response"/>
    <property type="evidence" value="ECO:0007669"/>
    <property type="project" value="UniProtKB-KW"/>
</dbReference>
<dbReference type="InterPro" id="IPR013085">
    <property type="entry name" value="U1-CZ_Znf_C2H2"/>
</dbReference>
<dbReference type="PANTHER" id="PTHR11022:SF77">
    <property type="entry name" value="PEPTIDOGLYCAN-RECOGNITION PROTEIN LB"/>
    <property type="match status" value="1"/>
</dbReference>
<dbReference type="GO" id="GO:0000387">
    <property type="term" value="P:spliceosomal snRNP assembly"/>
    <property type="evidence" value="ECO:0007669"/>
    <property type="project" value="UniProtKB-UniRule"/>
</dbReference>
<keyword evidence="6 13" id="KW-0862">Zinc</keyword>
<dbReference type="FunFam" id="3.30.160.60:FF:000059">
    <property type="entry name" value="U1 small nuclear ribonucleoprotein C"/>
    <property type="match status" value="1"/>
</dbReference>
<keyword evidence="10 13" id="KW-0687">Ribonucleoprotein</keyword>
<keyword evidence="4 13" id="KW-0479">Metal-binding</keyword>
<sequence>MPKYYCDYCDTYLTHDSPSVRKTHCTGRKHKDNVKFYYQKWMEEQAQNLIDATTAAFKAGKIANNPFAHAQPGKGGVAIPPPAQLTIGQRPGAPGGPGMMPPGAMGPGGPMPPMMMGPGGPVPPMMGVRPPMMGMMQMGPMGPMGPVRPPMAGPQLKSVLPEPRIVTRQEWGARPPKYIQNLSNPVPYVVVHHSYIPSACYNLQDCEKAMRWMQDLHQINNSWADIGYNFAVGSDGNVYEGRGWTRVGAHAPVYNFKSIGVCLIGDWRAELPPERQLTAAKELIAKGVREGYIKENYELVGHRQVRTGTECPGDRLYKEISEWPNYCPRPEDDEEDNNVDK</sequence>
<dbReference type="GO" id="GO:0030619">
    <property type="term" value="F:U1 snRNA binding"/>
    <property type="evidence" value="ECO:0007669"/>
    <property type="project" value="UniProtKB-UniRule"/>
</dbReference>
<keyword evidence="9 13" id="KW-0539">Nucleus</keyword>
<keyword evidence="5 13" id="KW-0863">Zinc-finger</keyword>
<keyword evidence="7" id="KW-0391">Immunity</keyword>